<evidence type="ECO:0000256" key="8">
    <source>
        <dbReference type="ARBA" id="ARBA00023180"/>
    </source>
</evidence>
<keyword evidence="3 10" id="KW-0812">Transmembrane</keyword>
<evidence type="ECO:0000256" key="7">
    <source>
        <dbReference type="ARBA" id="ARBA00023136"/>
    </source>
</evidence>
<keyword evidence="5" id="KW-0256">Endoplasmic reticulum</keyword>
<accession>A0A7E4UXY1</accession>
<reference evidence="13" key="2">
    <citation type="submission" date="2020-10" db="UniProtKB">
        <authorList>
            <consortium name="WormBaseParasite"/>
        </authorList>
    </citation>
    <scope>IDENTIFICATION</scope>
</reference>
<evidence type="ECO:0000259" key="11">
    <source>
        <dbReference type="Pfam" id="PF04389"/>
    </source>
</evidence>
<dbReference type="GO" id="GO:0005789">
    <property type="term" value="C:endoplasmic reticulum membrane"/>
    <property type="evidence" value="ECO:0007669"/>
    <property type="project" value="UniProtKB-SubCell"/>
</dbReference>
<dbReference type="InterPro" id="IPR007484">
    <property type="entry name" value="Peptidase_M28"/>
</dbReference>
<dbReference type="WBParaSite" id="Pan_g13941.t1">
    <property type="protein sequence ID" value="Pan_g13941.t1"/>
    <property type="gene ID" value="Pan_g13941"/>
</dbReference>
<dbReference type="InterPro" id="IPR016574">
    <property type="entry name" value="Nicalin"/>
</dbReference>
<feature type="transmembrane region" description="Helical" evidence="10">
    <location>
        <begin position="840"/>
        <end position="860"/>
    </location>
</feature>
<feature type="domain" description="Peptidase M28" evidence="11">
    <location>
        <begin position="193"/>
        <end position="349"/>
    </location>
</feature>
<evidence type="ECO:0000256" key="9">
    <source>
        <dbReference type="ARBA" id="ARBA00034873"/>
    </source>
</evidence>
<dbReference type="SUPFAM" id="SSF53187">
    <property type="entry name" value="Zn-dependent exopeptidases"/>
    <property type="match status" value="2"/>
</dbReference>
<comment type="similarity">
    <text evidence="2">Belongs to the nicastrin family.</text>
</comment>
<comment type="subcellular location">
    <subcellularLocation>
        <location evidence="1">Endoplasmic reticulum membrane</location>
        <topology evidence="1">Single-pass membrane protein</topology>
    </subcellularLocation>
</comment>
<keyword evidence="4" id="KW-0732">Signal</keyword>
<evidence type="ECO:0000313" key="13">
    <source>
        <dbReference type="WBParaSite" id="Pan_g13941.t1"/>
    </source>
</evidence>
<evidence type="ECO:0000256" key="2">
    <source>
        <dbReference type="ARBA" id="ARBA00007717"/>
    </source>
</evidence>
<sequence>MQDDWLDALRNVLIFASIFALLPSTILAEGDRLAHEVSFSAYRLRQYDFAGHQYGSRSARVSWNAVSIGNDVLRKSLLVNWKDLVGQDLSTELQAAIGAVVIVLPKNTSALTEVEKDSFYKLEQQLSALKTDQAVYFIHESDEITRILSYVSGYDKKDTSFTGQLYSSFFGNNFVLTSQSSAVPAVSKASQANVITTLSGSDSKAPTLVFLAHYDTATVAPGLAKSADSTGSSVAALLELYSVFRNFYTPSSRPRFNMRFVFTCAAQFNYQGARQYIDSLTERDNIRLVTCLDALGEGEKLYMQVSKIPKEDSIGDVLFKLLSKNLPSESDVEIVHKKINLGADSLSWEHEIFNVKKRPALTLTHFQSHLDLARNTVLDDQVSIDTLYTNTKAIAKSFTNLIFGLDQSLCDDAAKDGVECAITGGEVRKERLQHYIDAVTNRPRHPEASTDFANFLSFYKLEQQLSALKTDQAVYFTHETDEITRILSYVSGYVTKNTKSTVSVKQQPCPFFGNNFFLTSQSGAIPAVSNASQANVIVSLIGSDSKAPTLVFLAHYDTATVAPGLAKSADSAGSGVAALLELYSVFRNFYTSSSRPRYNLRFVFTSASQFNYLGAWQYIESLTENDNIHLVTCLDALGLGEKLYMQVSSVPMEYAVDDVLFKLLSKNMPSESDVEIVHKKIHLAADSLDWEQEMFNVREYQSVTLTHFRSHLDPARNTVLDDQVNIDTLYTNTKAIAKSFTTLIFGLDQNFCDDAAEDGVECITGGEVRKERLQHYIDAVTSRPRHPEASTDFANFLVRTLEQLKGEPKLQDVKLSDAAFYTVTEDTLIAHFTMPTGFELLLGGLIAGYLFVVYLFSVNMEEIAHGFAKL</sequence>
<dbReference type="Proteomes" id="UP000492821">
    <property type="component" value="Unassembled WGS sequence"/>
</dbReference>
<evidence type="ECO:0000256" key="4">
    <source>
        <dbReference type="ARBA" id="ARBA00022729"/>
    </source>
</evidence>
<name>A0A7E4UXY1_PANRE</name>
<dbReference type="GO" id="GO:0009966">
    <property type="term" value="P:regulation of signal transduction"/>
    <property type="evidence" value="ECO:0007669"/>
    <property type="project" value="InterPro"/>
</dbReference>
<dbReference type="AlphaFoldDB" id="A0A7E4UXY1"/>
<organism evidence="12 13">
    <name type="scientific">Panagrellus redivivus</name>
    <name type="common">Microworm</name>
    <dbReference type="NCBI Taxonomy" id="6233"/>
    <lineage>
        <taxon>Eukaryota</taxon>
        <taxon>Metazoa</taxon>
        <taxon>Ecdysozoa</taxon>
        <taxon>Nematoda</taxon>
        <taxon>Chromadorea</taxon>
        <taxon>Rhabditida</taxon>
        <taxon>Tylenchina</taxon>
        <taxon>Panagrolaimomorpha</taxon>
        <taxon>Panagrolaimoidea</taxon>
        <taxon>Panagrolaimidae</taxon>
        <taxon>Panagrellus</taxon>
    </lineage>
</organism>
<proteinExistence type="inferred from homology"/>
<evidence type="ECO:0000256" key="6">
    <source>
        <dbReference type="ARBA" id="ARBA00022989"/>
    </source>
</evidence>
<dbReference type="Gene3D" id="3.40.630.10">
    <property type="entry name" value="Zn peptidases"/>
    <property type="match status" value="2"/>
</dbReference>
<protein>
    <recommendedName>
        <fullName evidence="9">BOS complex subunit NCLN</fullName>
    </recommendedName>
</protein>
<evidence type="ECO:0000256" key="10">
    <source>
        <dbReference type="SAM" id="Phobius"/>
    </source>
</evidence>
<keyword evidence="12" id="KW-1185">Reference proteome</keyword>
<keyword evidence="8" id="KW-0325">Glycoprotein</keyword>
<evidence type="ECO:0000313" key="12">
    <source>
        <dbReference type="Proteomes" id="UP000492821"/>
    </source>
</evidence>
<dbReference type="PANTHER" id="PTHR31826">
    <property type="entry name" value="NICALIN"/>
    <property type="match status" value="1"/>
</dbReference>
<evidence type="ECO:0000256" key="3">
    <source>
        <dbReference type="ARBA" id="ARBA00022692"/>
    </source>
</evidence>
<evidence type="ECO:0000256" key="1">
    <source>
        <dbReference type="ARBA" id="ARBA00004389"/>
    </source>
</evidence>
<keyword evidence="7 10" id="KW-0472">Membrane</keyword>
<keyword evidence="6 10" id="KW-1133">Transmembrane helix</keyword>
<feature type="domain" description="Peptidase M28" evidence="11">
    <location>
        <begin position="535"/>
        <end position="662"/>
    </location>
</feature>
<reference evidence="12" key="1">
    <citation type="journal article" date="2013" name="Genetics">
        <title>The draft genome and transcriptome of Panagrellus redivivus are shaped by the harsh demands of a free-living lifestyle.</title>
        <authorList>
            <person name="Srinivasan J."/>
            <person name="Dillman A.R."/>
            <person name="Macchietto M.G."/>
            <person name="Heikkinen L."/>
            <person name="Lakso M."/>
            <person name="Fracchia K.M."/>
            <person name="Antoshechkin I."/>
            <person name="Mortazavi A."/>
            <person name="Wong G."/>
            <person name="Sternberg P.W."/>
        </authorList>
    </citation>
    <scope>NUCLEOTIDE SEQUENCE [LARGE SCALE GENOMIC DNA]</scope>
    <source>
        <strain evidence="12">MT8872</strain>
    </source>
</reference>
<evidence type="ECO:0000256" key="5">
    <source>
        <dbReference type="ARBA" id="ARBA00022824"/>
    </source>
</evidence>
<dbReference type="Pfam" id="PF04389">
    <property type="entry name" value="Peptidase_M28"/>
    <property type="match status" value="2"/>
</dbReference>